<evidence type="ECO:0000313" key="3">
    <source>
        <dbReference type="Proteomes" id="UP000287033"/>
    </source>
</evidence>
<accession>A0A401TXC3</accession>
<feature type="non-terminal residue" evidence="2">
    <location>
        <position position="46"/>
    </location>
</feature>
<sequence>MQGATSDYLQWKLRQRKEKRNQLNKDLDNLLLEHAELKFDPNKTIA</sequence>
<comment type="caution">
    <text evidence="2">The sequence shown here is derived from an EMBL/GenBank/DDBJ whole genome shotgun (WGS) entry which is preliminary data.</text>
</comment>
<evidence type="ECO:0000256" key="1">
    <source>
        <dbReference type="SAM" id="Coils"/>
    </source>
</evidence>
<evidence type="ECO:0000313" key="2">
    <source>
        <dbReference type="EMBL" id="GCC47307.1"/>
    </source>
</evidence>
<gene>
    <name evidence="2" type="ORF">chiPu_0031753</name>
</gene>
<keyword evidence="3" id="KW-1185">Reference proteome</keyword>
<proteinExistence type="predicted"/>
<name>A0A401TXC3_CHIPU</name>
<keyword evidence="1" id="KW-0175">Coiled coil</keyword>
<organism evidence="2 3">
    <name type="scientific">Chiloscyllium punctatum</name>
    <name type="common">Brownbanded bambooshark</name>
    <name type="synonym">Hemiscyllium punctatum</name>
    <dbReference type="NCBI Taxonomy" id="137246"/>
    <lineage>
        <taxon>Eukaryota</taxon>
        <taxon>Metazoa</taxon>
        <taxon>Chordata</taxon>
        <taxon>Craniata</taxon>
        <taxon>Vertebrata</taxon>
        <taxon>Chondrichthyes</taxon>
        <taxon>Elasmobranchii</taxon>
        <taxon>Galeomorphii</taxon>
        <taxon>Galeoidea</taxon>
        <taxon>Orectolobiformes</taxon>
        <taxon>Hemiscylliidae</taxon>
        <taxon>Chiloscyllium</taxon>
    </lineage>
</organism>
<reference evidence="2 3" key="1">
    <citation type="journal article" date="2018" name="Nat. Ecol. Evol.">
        <title>Shark genomes provide insights into elasmobranch evolution and the origin of vertebrates.</title>
        <authorList>
            <person name="Hara Y"/>
            <person name="Yamaguchi K"/>
            <person name="Onimaru K"/>
            <person name="Kadota M"/>
            <person name="Koyanagi M"/>
            <person name="Keeley SD"/>
            <person name="Tatsumi K"/>
            <person name="Tanaka K"/>
            <person name="Motone F"/>
            <person name="Kageyama Y"/>
            <person name="Nozu R"/>
            <person name="Adachi N"/>
            <person name="Nishimura O"/>
            <person name="Nakagawa R"/>
            <person name="Tanegashima C"/>
            <person name="Kiyatake I"/>
            <person name="Matsumoto R"/>
            <person name="Murakumo K"/>
            <person name="Nishida K"/>
            <person name="Terakita A"/>
            <person name="Kuratani S"/>
            <person name="Sato K"/>
            <person name="Hyodo S Kuraku.S."/>
        </authorList>
    </citation>
    <scope>NUCLEOTIDE SEQUENCE [LARGE SCALE GENOMIC DNA]</scope>
</reference>
<feature type="coiled-coil region" evidence="1">
    <location>
        <begin position="13"/>
        <end position="40"/>
    </location>
</feature>
<dbReference type="EMBL" id="BEZZ01217679">
    <property type="protein sequence ID" value="GCC47307.1"/>
    <property type="molecule type" value="Genomic_DNA"/>
</dbReference>
<protein>
    <submittedName>
        <fullName evidence="2">Uncharacterized protein</fullName>
    </submittedName>
</protein>
<dbReference type="Proteomes" id="UP000287033">
    <property type="component" value="Unassembled WGS sequence"/>
</dbReference>
<dbReference type="AlphaFoldDB" id="A0A401TXC3"/>